<sequence>MNPPITLIPGWRLGRGPLAPLANALGAEWYDLPGYRETPFTADFADAVTRLIATVLPGTVLVGWSLGAMIALAAAARAPHHIGGVVVIGGTPSFVTRDGWSHGLTPEALAEFRAAIAEDEPAMLPRFVGGFNRGEPESKTLTAEILATADPAPSLEILLAGLDWLATVDLRAELPSITTPVLVIHGENDPLIPCAAGEAIAQNVPQGKWLPIPNAAHAPFLRHQATIVEAVSSLVS</sequence>
<dbReference type="InterPro" id="IPR050228">
    <property type="entry name" value="Carboxylesterase_BioH"/>
</dbReference>
<proteinExistence type="predicted"/>
<dbReference type="Gene3D" id="3.40.50.1820">
    <property type="entry name" value="alpha/beta hydrolase"/>
    <property type="match status" value="1"/>
</dbReference>
<dbReference type="InterPro" id="IPR000073">
    <property type="entry name" value="AB_hydrolase_1"/>
</dbReference>
<keyword evidence="3" id="KW-1185">Reference proteome</keyword>
<protein>
    <submittedName>
        <fullName evidence="2">Pimeloyl-[acyl-carrier protein] methyl ester esterase</fullName>
    </submittedName>
</protein>
<gene>
    <name evidence="2" type="ORF">HPTL_1201</name>
</gene>
<dbReference type="Pfam" id="PF12697">
    <property type="entry name" value="Abhydrolase_6"/>
    <property type="match status" value="1"/>
</dbReference>
<evidence type="ECO:0000313" key="3">
    <source>
        <dbReference type="Proteomes" id="UP000262004"/>
    </source>
</evidence>
<accession>A0A2Z6DYY4</accession>
<dbReference type="PANTHER" id="PTHR43194:SF2">
    <property type="entry name" value="PEROXISOMAL MEMBRANE PROTEIN LPX1"/>
    <property type="match status" value="1"/>
</dbReference>
<dbReference type="KEGG" id="htl:HPTL_1201"/>
<dbReference type="EMBL" id="AP018558">
    <property type="protein sequence ID" value="BBD77465.1"/>
    <property type="molecule type" value="Genomic_DNA"/>
</dbReference>
<dbReference type="PRINTS" id="PR00111">
    <property type="entry name" value="ABHYDROLASE"/>
</dbReference>
<name>A0A2Z6DYY4_HYDTE</name>
<dbReference type="RefSeq" id="WP_119335199.1">
    <property type="nucleotide sequence ID" value="NZ_AP018558.1"/>
</dbReference>
<dbReference type="InterPro" id="IPR029058">
    <property type="entry name" value="AB_hydrolase_fold"/>
</dbReference>
<dbReference type="SUPFAM" id="SSF53474">
    <property type="entry name" value="alpha/beta-Hydrolases"/>
    <property type="match status" value="1"/>
</dbReference>
<dbReference type="PANTHER" id="PTHR43194">
    <property type="entry name" value="HYDROLASE ALPHA/BETA FOLD FAMILY"/>
    <property type="match status" value="1"/>
</dbReference>
<organism evidence="2 3">
    <name type="scientific">Hydrogenophilus thermoluteolus</name>
    <name type="common">Pseudomonas hydrogenothermophila</name>
    <dbReference type="NCBI Taxonomy" id="297"/>
    <lineage>
        <taxon>Bacteria</taxon>
        <taxon>Pseudomonadati</taxon>
        <taxon>Pseudomonadota</taxon>
        <taxon>Hydrogenophilia</taxon>
        <taxon>Hydrogenophilales</taxon>
        <taxon>Hydrogenophilaceae</taxon>
        <taxon>Hydrogenophilus</taxon>
    </lineage>
</organism>
<feature type="domain" description="AB hydrolase-1" evidence="1">
    <location>
        <begin position="7"/>
        <end position="228"/>
    </location>
</feature>
<evidence type="ECO:0000313" key="2">
    <source>
        <dbReference type="EMBL" id="BBD77465.1"/>
    </source>
</evidence>
<dbReference type="AlphaFoldDB" id="A0A2Z6DYY4"/>
<dbReference type="Proteomes" id="UP000262004">
    <property type="component" value="Chromosome"/>
</dbReference>
<evidence type="ECO:0000259" key="1">
    <source>
        <dbReference type="Pfam" id="PF12697"/>
    </source>
</evidence>
<dbReference type="OrthoDB" id="9798888at2"/>
<reference evidence="2 3" key="1">
    <citation type="submission" date="2018-04" db="EMBL/GenBank/DDBJ databases">
        <title>Complete genome sequence of Hydrogenophilus thermoluteolus TH-1.</title>
        <authorList>
            <person name="Arai H."/>
        </authorList>
    </citation>
    <scope>NUCLEOTIDE SEQUENCE [LARGE SCALE GENOMIC DNA]</scope>
    <source>
        <strain evidence="2 3">TH-1</strain>
    </source>
</reference>